<organism evidence="2 3">
    <name type="scientific">Liparis tanakae</name>
    <name type="common">Tanaka's snailfish</name>
    <dbReference type="NCBI Taxonomy" id="230148"/>
    <lineage>
        <taxon>Eukaryota</taxon>
        <taxon>Metazoa</taxon>
        <taxon>Chordata</taxon>
        <taxon>Craniata</taxon>
        <taxon>Vertebrata</taxon>
        <taxon>Euteleostomi</taxon>
        <taxon>Actinopterygii</taxon>
        <taxon>Neopterygii</taxon>
        <taxon>Teleostei</taxon>
        <taxon>Neoteleostei</taxon>
        <taxon>Acanthomorphata</taxon>
        <taxon>Eupercaria</taxon>
        <taxon>Perciformes</taxon>
        <taxon>Cottioidei</taxon>
        <taxon>Cottales</taxon>
        <taxon>Liparidae</taxon>
        <taxon>Liparis</taxon>
    </lineage>
</organism>
<protein>
    <submittedName>
        <fullName evidence="2">Uncharacterized protein</fullName>
    </submittedName>
</protein>
<keyword evidence="3" id="KW-1185">Reference proteome</keyword>
<feature type="region of interest" description="Disordered" evidence="1">
    <location>
        <begin position="1"/>
        <end position="23"/>
    </location>
</feature>
<dbReference type="EMBL" id="SRLO01001412">
    <property type="protein sequence ID" value="TNN38055.1"/>
    <property type="molecule type" value="Genomic_DNA"/>
</dbReference>
<evidence type="ECO:0000313" key="3">
    <source>
        <dbReference type="Proteomes" id="UP000314294"/>
    </source>
</evidence>
<dbReference type="AlphaFoldDB" id="A0A4Z2FAU4"/>
<accession>A0A4Z2FAU4</accession>
<evidence type="ECO:0000313" key="2">
    <source>
        <dbReference type="EMBL" id="TNN38055.1"/>
    </source>
</evidence>
<reference evidence="2 3" key="1">
    <citation type="submission" date="2019-03" db="EMBL/GenBank/DDBJ databases">
        <title>First draft genome of Liparis tanakae, snailfish: a comprehensive survey of snailfish specific genes.</title>
        <authorList>
            <person name="Kim W."/>
            <person name="Song I."/>
            <person name="Jeong J.-H."/>
            <person name="Kim D."/>
            <person name="Kim S."/>
            <person name="Ryu S."/>
            <person name="Song J.Y."/>
            <person name="Lee S.K."/>
        </authorList>
    </citation>
    <scope>NUCLEOTIDE SEQUENCE [LARGE SCALE GENOMIC DNA]</scope>
    <source>
        <tissue evidence="2">Muscle</tissue>
    </source>
</reference>
<dbReference type="Proteomes" id="UP000314294">
    <property type="component" value="Unassembled WGS sequence"/>
</dbReference>
<comment type="caution">
    <text evidence="2">The sequence shown here is derived from an EMBL/GenBank/DDBJ whole genome shotgun (WGS) entry which is preliminary data.</text>
</comment>
<gene>
    <name evidence="2" type="ORF">EYF80_051791</name>
</gene>
<proteinExistence type="predicted"/>
<sequence length="67" mass="7285">MAVQVLSSSRLVRNESGPTVGLASSRRLVGGELRPPRPRPPGGFISKLSMQQLSEILRCCDRLVRPA</sequence>
<evidence type="ECO:0000256" key="1">
    <source>
        <dbReference type="SAM" id="MobiDB-lite"/>
    </source>
</evidence>
<name>A0A4Z2FAU4_9TELE</name>
<feature type="compositionally biased region" description="Polar residues" evidence="1">
    <location>
        <begin position="1"/>
        <end position="11"/>
    </location>
</feature>